<dbReference type="PANTHER" id="PTHR23404">
    <property type="entry name" value="MOLYBDOPTERIN SYNTHASE RELATED"/>
    <property type="match status" value="1"/>
</dbReference>
<dbReference type="InterPro" id="IPR036563">
    <property type="entry name" value="MoaE_sf"/>
</dbReference>
<reference evidence="1 2" key="1">
    <citation type="journal article" date="2019" name="Nat. Microbiol.">
        <title>Mediterranean grassland soil C-N compound turnover is dependent on rainfall and depth, and is mediated by genomically divergent microorganisms.</title>
        <authorList>
            <person name="Diamond S."/>
            <person name="Andeer P.F."/>
            <person name="Li Z."/>
            <person name="Crits-Christoph A."/>
            <person name="Burstein D."/>
            <person name="Anantharaman K."/>
            <person name="Lane K.R."/>
            <person name="Thomas B.C."/>
            <person name="Pan C."/>
            <person name="Northen T.R."/>
            <person name="Banfield J.F."/>
        </authorList>
    </citation>
    <scope>NUCLEOTIDE SEQUENCE [LARGE SCALE GENOMIC DNA]</scope>
    <source>
        <strain evidence="1">WS_11</strain>
    </source>
</reference>
<dbReference type="AlphaFoldDB" id="A0A538UBB4"/>
<organism evidence="1 2">
    <name type="scientific">Eiseniibacteriota bacterium</name>
    <dbReference type="NCBI Taxonomy" id="2212470"/>
    <lineage>
        <taxon>Bacteria</taxon>
        <taxon>Candidatus Eiseniibacteriota</taxon>
    </lineage>
</organism>
<dbReference type="Pfam" id="PF02391">
    <property type="entry name" value="MoaE"/>
    <property type="match status" value="1"/>
</dbReference>
<accession>A0A538UBB4</accession>
<comment type="caution">
    <text evidence="1">The sequence shown here is derived from an EMBL/GenBank/DDBJ whole genome shotgun (WGS) entry which is preliminary data.</text>
</comment>
<sequence length="139" mass="15209">MAELVRQPIVIEPLVAAAARPDCGAVATFLGTTRDHHEGRRVVRLAYEAYEPMALDALVAIEREATQRFQIASCRIVHRLGEVALSEASVAVVVAAAHRGPAFDACRWAMDELKRTVPIWKKESYAEGGEGWVEGTRLG</sequence>
<dbReference type="Gene3D" id="3.90.1170.40">
    <property type="entry name" value="Molybdopterin biosynthesis MoaE subunit"/>
    <property type="match status" value="1"/>
</dbReference>
<protein>
    <submittedName>
        <fullName evidence="1">Molybdenum cofactor biosynthesis protein MoaE</fullName>
    </submittedName>
</protein>
<dbReference type="Proteomes" id="UP000319771">
    <property type="component" value="Unassembled WGS sequence"/>
</dbReference>
<evidence type="ECO:0000313" key="2">
    <source>
        <dbReference type="Proteomes" id="UP000319771"/>
    </source>
</evidence>
<dbReference type="GO" id="GO:0006777">
    <property type="term" value="P:Mo-molybdopterin cofactor biosynthetic process"/>
    <property type="evidence" value="ECO:0007669"/>
    <property type="project" value="InterPro"/>
</dbReference>
<dbReference type="EMBL" id="VBPB01000079">
    <property type="protein sequence ID" value="TMQ73185.1"/>
    <property type="molecule type" value="Genomic_DNA"/>
</dbReference>
<proteinExistence type="predicted"/>
<gene>
    <name evidence="1" type="ORF">E6K81_05340</name>
</gene>
<dbReference type="InterPro" id="IPR003448">
    <property type="entry name" value="Mopterin_biosynth_MoaE"/>
</dbReference>
<name>A0A538UBB4_UNCEI</name>
<dbReference type="SUPFAM" id="SSF54690">
    <property type="entry name" value="Molybdopterin synthase subunit MoaE"/>
    <property type="match status" value="1"/>
</dbReference>
<evidence type="ECO:0000313" key="1">
    <source>
        <dbReference type="EMBL" id="TMQ73185.1"/>
    </source>
</evidence>
<dbReference type="CDD" id="cd00756">
    <property type="entry name" value="MoaE"/>
    <property type="match status" value="1"/>
</dbReference>